<feature type="transmembrane region" description="Helical" evidence="1">
    <location>
        <begin position="130"/>
        <end position="149"/>
    </location>
</feature>
<dbReference type="PANTHER" id="PTHR39084:SF1">
    <property type="entry name" value="DUF4010 DOMAIN-CONTAINING PROTEIN"/>
    <property type="match status" value="1"/>
</dbReference>
<dbReference type="AlphaFoldDB" id="A0A0P0FW32"/>
<feature type="transmembrane region" description="Helical" evidence="1">
    <location>
        <begin position="161"/>
        <end position="178"/>
    </location>
</feature>
<dbReference type="eggNOG" id="COG3174">
    <property type="taxonomic scope" value="Bacteria"/>
</dbReference>
<organism evidence="3 4">
    <name type="scientific">Bacteroides cellulosilyticus</name>
    <dbReference type="NCBI Taxonomy" id="246787"/>
    <lineage>
        <taxon>Bacteria</taxon>
        <taxon>Pseudomonadati</taxon>
        <taxon>Bacteroidota</taxon>
        <taxon>Bacteroidia</taxon>
        <taxon>Bacteroidales</taxon>
        <taxon>Bacteroidaceae</taxon>
        <taxon>Bacteroides</taxon>
    </lineage>
</organism>
<feature type="transmembrane region" description="Helical" evidence="1">
    <location>
        <begin position="190"/>
        <end position="209"/>
    </location>
</feature>
<dbReference type="STRING" id="246787.BcellWH2_02298"/>
<feature type="domain" description="DUF4010" evidence="2">
    <location>
        <begin position="199"/>
        <end position="409"/>
    </location>
</feature>
<feature type="transmembrane region" description="Helical" evidence="1">
    <location>
        <begin position="383"/>
        <end position="408"/>
    </location>
</feature>
<feature type="transmembrane region" description="Helical" evidence="1">
    <location>
        <begin position="256"/>
        <end position="278"/>
    </location>
</feature>
<keyword evidence="1" id="KW-0472">Membrane</keyword>
<feature type="transmembrane region" description="Helical" evidence="1">
    <location>
        <begin position="420"/>
        <end position="440"/>
    </location>
</feature>
<feature type="transmembrane region" description="Helical" evidence="1">
    <location>
        <begin position="357"/>
        <end position="377"/>
    </location>
</feature>
<dbReference type="EMBL" id="CP012801">
    <property type="protein sequence ID" value="ALJ59538.1"/>
    <property type="molecule type" value="Genomic_DNA"/>
</dbReference>
<dbReference type="PATRIC" id="fig|246787.4.peg.2359"/>
<feature type="transmembrane region" description="Helical" evidence="1">
    <location>
        <begin position="285"/>
        <end position="303"/>
    </location>
</feature>
<evidence type="ECO:0000259" key="2">
    <source>
        <dbReference type="Pfam" id="PF13194"/>
    </source>
</evidence>
<evidence type="ECO:0000256" key="1">
    <source>
        <dbReference type="SAM" id="Phobius"/>
    </source>
</evidence>
<gene>
    <name evidence="3" type="ORF">BcellWH2_02298</name>
</gene>
<name>A0A0P0FW32_9BACE</name>
<evidence type="ECO:0000313" key="4">
    <source>
        <dbReference type="Proteomes" id="UP000061809"/>
    </source>
</evidence>
<feature type="transmembrane region" description="Helical" evidence="1">
    <location>
        <begin position="105"/>
        <end position="124"/>
    </location>
</feature>
<sequence>MVANQVYSEDEMEKLYEYLPRELVTFVLVTLFSLLIGLSQRKISLKREGETTLFGTDRTFTFIGILGYLLYILDPVDYRLFMGGGAILGLLLGLNYYVKQSQFHVFGVTTIIIALITYCIAPIVATQPSWFYVMVVVTVLLFTELKHTFTELAQRMKNDEMITLAKFLAISGIILPMLPNENLIPDINLTPYTVWLATVVVSGISYLSYLLRRYVFHESGILVSGIIGGLYSSTATISVLARKSRKAPAQEAPEYAAAMLLAVSMMFLRFLILIGIFSKAILAEIYPYLLIMSFVTAGVAWYLHRKRKSIPVTGEEAEEEDSSNPLEFKVALIFAVLFVIFTIVTHYTLIYTGTGGLNVLSFIAGLSDITPFILNLLQGSGVAVVVVTACCMQAIVSNIAVNMCYALFFAGGKSPLRRWVLRGFGGVIAVNVCLLLFFYLL</sequence>
<proteinExistence type="predicted"/>
<protein>
    <recommendedName>
        <fullName evidence="2">DUF4010 domain-containing protein</fullName>
    </recommendedName>
</protein>
<keyword evidence="1" id="KW-0812">Transmembrane</keyword>
<feature type="transmembrane region" description="Helical" evidence="1">
    <location>
        <begin position="23"/>
        <end position="39"/>
    </location>
</feature>
<dbReference type="PANTHER" id="PTHR39084">
    <property type="entry name" value="MEMBRANE PROTEIN-RELATED"/>
    <property type="match status" value="1"/>
</dbReference>
<feature type="transmembrane region" description="Helical" evidence="1">
    <location>
        <begin position="78"/>
        <end position="98"/>
    </location>
</feature>
<feature type="transmembrane region" description="Helical" evidence="1">
    <location>
        <begin position="221"/>
        <end position="241"/>
    </location>
</feature>
<dbReference type="KEGG" id="bcel:BcellWH2_02298"/>
<evidence type="ECO:0000313" key="3">
    <source>
        <dbReference type="EMBL" id="ALJ59538.1"/>
    </source>
</evidence>
<feature type="transmembrane region" description="Helical" evidence="1">
    <location>
        <begin position="330"/>
        <end position="350"/>
    </location>
</feature>
<dbReference type="Proteomes" id="UP000061809">
    <property type="component" value="Chromosome"/>
</dbReference>
<dbReference type="InterPro" id="IPR025105">
    <property type="entry name" value="DUF4010"/>
</dbReference>
<keyword evidence="1" id="KW-1133">Transmembrane helix</keyword>
<accession>A0A0P0FW32</accession>
<feature type="transmembrane region" description="Helical" evidence="1">
    <location>
        <begin position="51"/>
        <end position="72"/>
    </location>
</feature>
<dbReference type="Pfam" id="PF13194">
    <property type="entry name" value="DUF4010"/>
    <property type="match status" value="1"/>
</dbReference>
<reference evidence="3 4" key="1">
    <citation type="journal article" date="2015" name="Science">
        <title>Genetic determinants of in vivo fitness and diet responsiveness in multiple human gut Bacteroides.</title>
        <authorList>
            <person name="Wu M."/>
            <person name="McNulty N.P."/>
            <person name="Rodionov D.A."/>
            <person name="Khoroshkin M.S."/>
            <person name="Griffin N.W."/>
            <person name="Cheng J."/>
            <person name="Latreille P."/>
            <person name="Kerstetter R.A."/>
            <person name="Terrapon N."/>
            <person name="Henrissat B."/>
            <person name="Osterman A.L."/>
            <person name="Gordon J.I."/>
        </authorList>
    </citation>
    <scope>NUCLEOTIDE SEQUENCE [LARGE SCALE GENOMIC DNA]</scope>
    <source>
        <strain evidence="3 4">WH2</strain>
    </source>
</reference>